<dbReference type="InterPro" id="IPR050092">
    <property type="entry name" value="RNase_H"/>
</dbReference>
<dbReference type="InterPro" id="IPR002156">
    <property type="entry name" value="RNaseH_domain"/>
</dbReference>
<dbReference type="NCBIfam" id="NF001236">
    <property type="entry name" value="PRK00203.1"/>
    <property type="match status" value="1"/>
</dbReference>
<dbReference type="SUPFAM" id="SSF53098">
    <property type="entry name" value="Ribonuclease H-like"/>
    <property type="match status" value="1"/>
</dbReference>
<comment type="catalytic activity">
    <reaction evidence="1">
        <text>Endonucleolytic cleavage to 5'-phosphomonoester.</text>
        <dbReference type="EC" id="3.1.26.4"/>
    </reaction>
</comment>
<dbReference type="GO" id="GO:0003676">
    <property type="term" value="F:nucleic acid binding"/>
    <property type="evidence" value="ECO:0007669"/>
    <property type="project" value="InterPro"/>
</dbReference>
<comment type="caution">
    <text evidence="12">The sequence shown here is derived from an EMBL/GenBank/DDBJ whole genome shotgun (WGS) entry which is preliminary data.</text>
</comment>
<dbReference type="InterPro" id="IPR036397">
    <property type="entry name" value="RNaseH_sf"/>
</dbReference>
<keyword evidence="9" id="KW-0378">Hydrolase</keyword>
<proteinExistence type="inferred from homology"/>
<evidence type="ECO:0000256" key="9">
    <source>
        <dbReference type="ARBA" id="ARBA00022801"/>
    </source>
</evidence>
<keyword evidence="7" id="KW-0479">Metal-binding</keyword>
<dbReference type="OrthoDB" id="7845843at2"/>
<dbReference type="CDD" id="cd09278">
    <property type="entry name" value="RNase_HI_prokaryote_like"/>
    <property type="match status" value="1"/>
</dbReference>
<dbReference type="GO" id="GO:0043137">
    <property type="term" value="P:DNA replication, removal of RNA primer"/>
    <property type="evidence" value="ECO:0007669"/>
    <property type="project" value="TreeGrafter"/>
</dbReference>
<evidence type="ECO:0000256" key="3">
    <source>
        <dbReference type="ARBA" id="ARBA00005300"/>
    </source>
</evidence>
<evidence type="ECO:0000256" key="1">
    <source>
        <dbReference type="ARBA" id="ARBA00000077"/>
    </source>
</evidence>
<dbReference type="GO" id="GO:0004523">
    <property type="term" value="F:RNA-DNA hybrid ribonuclease activity"/>
    <property type="evidence" value="ECO:0007669"/>
    <property type="project" value="UniProtKB-EC"/>
</dbReference>
<organism evidence="12 13">
    <name type="scientific">Flavobacterium croceum DSM 17960</name>
    <dbReference type="NCBI Taxonomy" id="1121886"/>
    <lineage>
        <taxon>Bacteria</taxon>
        <taxon>Pseudomonadati</taxon>
        <taxon>Bacteroidota</taxon>
        <taxon>Flavobacteriia</taxon>
        <taxon>Flavobacteriales</taxon>
        <taxon>Flavobacteriaceae</taxon>
        <taxon>Flavobacterium</taxon>
    </lineage>
</organism>
<feature type="domain" description="RNase H type-1" evidence="11">
    <location>
        <begin position="1"/>
        <end position="141"/>
    </location>
</feature>
<dbReference type="RefSeq" id="WP_103726836.1">
    <property type="nucleotide sequence ID" value="NZ_PQNY01000016.1"/>
</dbReference>
<dbReference type="GO" id="GO:0046872">
    <property type="term" value="F:metal ion binding"/>
    <property type="evidence" value="ECO:0007669"/>
    <property type="project" value="UniProtKB-KW"/>
</dbReference>
<evidence type="ECO:0000256" key="6">
    <source>
        <dbReference type="ARBA" id="ARBA00022722"/>
    </source>
</evidence>
<sequence length="159" mass="18352">MAYEICIYTDGACSGNPGKGGYGVVMELVGTNYRKEFYEGFKLTTNNRMELLAVIVGLEKINQHNKKVLIVSDSKYVVDAVEKKWVFGWEKIGFKNKKNPDLWLRFLKVYRKHQVDFKWIKGHNNHPQNERCDALAVMASQLPNLSLDAFYEQESQTIL</sequence>
<dbReference type="AlphaFoldDB" id="A0A2S4N5F8"/>
<comment type="subunit">
    <text evidence="4">Monomer.</text>
</comment>
<dbReference type="Pfam" id="PF00075">
    <property type="entry name" value="RNase_H"/>
    <property type="match status" value="1"/>
</dbReference>
<evidence type="ECO:0000259" key="11">
    <source>
        <dbReference type="PROSITE" id="PS50879"/>
    </source>
</evidence>
<dbReference type="Proteomes" id="UP000237056">
    <property type="component" value="Unassembled WGS sequence"/>
</dbReference>
<protein>
    <recommendedName>
        <fullName evidence="5">ribonuclease H</fullName>
        <ecNumber evidence="5">3.1.26.4</ecNumber>
    </recommendedName>
</protein>
<dbReference type="InterPro" id="IPR022892">
    <property type="entry name" value="RNaseHI"/>
</dbReference>
<evidence type="ECO:0000313" key="13">
    <source>
        <dbReference type="Proteomes" id="UP000237056"/>
    </source>
</evidence>
<comment type="cofactor">
    <cofactor evidence="2">
        <name>Mg(2+)</name>
        <dbReference type="ChEBI" id="CHEBI:18420"/>
    </cofactor>
</comment>
<dbReference type="Gene3D" id="3.30.420.10">
    <property type="entry name" value="Ribonuclease H-like superfamily/Ribonuclease H"/>
    <property type="match status" value="1"/>
</dbReference>
<reference evidence="12 13" key="1">
    <citation type="submission" date="2018-01" db="EMBL/GenBank/DDBJ databases">
        <title>Genomic Encyclopedia of Type Strains, Phase I: the one thousand microbial genomes (KMG-I) project.</title>
        <authorList>
            <person name="Goeker M."/>
        </authorList>
    </citation>
    <scope>NUCLEOTIDE SEQUENCE [LARGE SCALE GENOMIC DNA]</scope>
    <source>
        <strain evidence="12 13">DSM 17960</strain>
    </source>
</reference>
<keyword evidence="8" id="KW-0255">Endonuclease</keyword>
<gene>
    <name evidence="12" type="ORF">Q361_11627</name>
</gene>
<dbReference type="EC" id="3.1.26.4" evidence="5"/>
<dbReference type="EMBL" id="PQNY01000016">
    <property type="protein sequence ID" value="POS00974.1"/>
    <property type="molecule type" value="Genomic_DNA"/>
</dbReference>
<evidence type="ECO:0000256" key="7">
    <source>
        <dbReference type="ARBA" id="ARBA00022723"/>
    </source>
</evidence>
<evidence type="ECO:0000313" key="12">
    <source>
        <dbReference type="EMBL" id="POS00974.1"/>
    </source>
</evidence>
<evidence type="ECO:0000256" key="2">
    <source>
        <dbReference type="ARBA" id="ARBA00001946"/>
    </source>
</evidence>
<dbReference type="InterPro" id="IPR012337">
    <property type="entry name" value="RNaseH-like_sf"/>
</dbReference>
<evidence type="ECO:0000256" key="8">
    <source>
        <dbReference type="ARBA" id="ARBA00022759"/>
    </source>
</evidence>
<dbReference type="PANTHER" id="PTHR10642">
    <property type="entry name" value="RIBONUCLEASE H1"/>
    <property type="match status" value="1"/>
</dbReference>
<dbReference type="PROSITE" id="PS50879">
    <property type="entry name" value="RNASE_H_1"/>
    <property type="match status" value="1"/>
</dbReference>
<evidence type="ECO:0000256" key="4">
    <source>
        <dbReference type="ARBA" id="ARBA00011245"/>
    </source>
</evidence>
<evidence type="ECO:0000256" key="5">
    <source>
        <dbReference type="ARBA" id="ARBA00012180"/>
    </source>
</evidence>
<keyword evidence="10" id="KW-0460">Magnesium</keyword>
<comment type="similarity">
    <text evidence="3">Belongs to the RNase H family.</text>
</comment>
<keyword evidence="6" id="KW-0540">Nuclease</keyword>
<dbReference type="PANTHER" id="PTHR10642:SF26">
    <property type="entry name" value="RIBONUCLEASE H1"/>
    <property type="match status" value="1"/>
</dbReference>
<evidence type="ECO:0000256" key="10">
    <source>
        <dbReference type="ARBA" id="ARBA00022842"/>
    </source>
</evidence>
<name>A0A2S4N5F8_9FLAO</name>
<accession>A0A2S4N5F8</accession>
<keyword evidence="13" id="KW-1185">Reference proteome</keyword>